<dbReference type="EMBL" id="JARJCM010000086">
    <property type="protein sequence ID" value="KAJ7030928.1"/>
    <property type="molecule type" value="Genomic_DNA"/>
</dbReference>
<keyword evidence="2" id="KW-1185">Reference proteome</keyword>
<gene>
    <name evidence="1" type="ORF">C8F04DRAFT_1263418</name>
</gene>
<protein>
    <submittedName>
        <fullName evidence="1">Uncharacterized protein</fullName>
    </submittedName>
</protein>
<evidence type="ECO:0000313" key="2">
    <source>
        <dbReference type="Proteomes" id="UP001218188"/>
    </source>
</evidence>
<name>A0AAD6SND1_9AGAR</name>
<evidence type="ECO:0000313" key="1">
    <source>
        <dbReference type="EMBL" id="KAJ7030928.1"/>
    </source>
</evidence>
<comment type="caution">
    <text evidence="1">The sequence shown here is derived from an EMBL/GenBank/DDBJ whole genome shotgun (WGS) entry which is preliminary data.</text>
</comment>
<proteinExistence type="predicted"/>
<dbReference type="AlphaFoldDB" id="A0AAD6SND1"/>
<sequence>MFWNPQREDFISPESGMTITRGLGKLRHRQCSRLADAVKILLEECRNYTETIPAVARVFSMLEQSLKLGLERLQSVPSTYQRMVLEVTIVQRTYLELKGLLEYMTIYKNFVFLGSLDDLFDHFRVLAGCLIFERRKRRLRKTSLVPSSE</sequence>
<reference evidence="1" key="1">
    <citation type="submission" date="2023-03" db="EMBL/GenBank/DDBJ databases">
        <title>Massive genome expansion in bonnet fungi (Mycena s.s.) driven by repeated elements and novel gene families across ecological guilds.</title>
        <authorList>
            <consortium name="Lawrence Berkeley National Laboratory"/>
            <person name="Harder C.B."/>
            <person name="Miyauchi S."/>
            <person name="Viragh M."/>
            <person name="Kuo A."/>
            <person name="Thoen E."/>
            <person name="Andreopoulos B."/>
            <person name="Lu D."/>
            <person name="Skrede I."/>
            <person name="Drula E."/>
            <person name="Henrissat B."/>
            <person name="Morin E."/>
            <person name="Kohler A."/>
            <person name="Barry K."/>
            <person name="LaButti K."/>
            <person name="Morin E."/>
            <person name="Salamov A."/>
            <person name="Lipzen A."/>
            <person name="Mereny Z."/>
            <person name="Hegedus B."/>
            <person name="Baldrian P."/>
            <person name="Stursova M."/>
            <person name="Weitz H."/>
            <person name="Taylor A."/>
            <person name="Grigoriev I.V."/>
            <person name="Nagy L.G."/>
            <person name="Martin F."/>
            <person name="Kauserud H."/>
        </authorList>
    </citation>
    <scope>NUCLEOTIDE SEQUENCE</scope>
    <source>
        <strain evidence="1">CBHHK200</strain>
    </source>
</reference>
<accession>A0AAD6SND1</accession>
<dbReference type="Proteomes" id="UP001218188">
    <property type="component" value="Unassembled WGS sequence"/>
</dbReference>
<organism evidence="1 2">
    <name type="scientific">Mycena alexandri</name>
    <dbReference type="NCBI Taxonomy" id="1745969"/>
    <lineage>
        <taxon>Eukaryota</taxon>
        <taxon>Fungi</taxon>
        <taxon>Dikarya</taxon>
        <taxon>Basidiomycota</taxon>
        <taxon>Agaricomycotina</taxon>
        <taxon>Agaricomycetes</taxon>
        <taxon>Agaricomycetidae</taxon>
        <taxon>Agaricales</taxon>
        <taxon>Marasmiineae</taxon>
        <taxon>Mycenaceae</taxon>
        <taxon>Mycena</taxon>
    </lineage>
</organism>